<accession>A0A942YE27</accession>
<sequence>MSARPVLLRGGSVLPTADQVRTDVRVDDGPVRADLLVDDGPVRADVLVTDGLVRAVGPDLDVPGDAVVVDCGERLVLPGAVDAHSHAGALVFHEDVQTALLRQGVTTIVTGQDGVGPAPGDGSWAARYFAAIDGEHPTYPGGGIAELLATYDGTTPVNVAVLVPAGTVRHEVLGDEDRPAAPHEVERMRRLVRRGLDDGAVGLATGLDYVPGLYADADELTAICAEVAAADGVYVTHMRGGYEANARAGLDEVAGIVRGSGVRAHVSHLHGPVDLLTSALAEHAAAGAPMTFDAYPYSRGCTILSMLLLPAHLARPGTRDLADATADPAGRQRVRAAVLDRVTARADLGPGWAEQVTLSHVPADRFTPLQGRTLADAATATGADPVDLALDVLLASDLQVTVVMRVPHPRSADDLAPLFRHPGHTVGSDGIFVGTHPHPRAYGTFARYLEDHPGSGRTSWSLAQRHVSSTAAEVFRLGRRGRVEVGWTADLVVVDPAHVAARSSYDEPVRPAEGVDDVLVAGVPVLRGGALTRATPGAGVRRDGRGAGGR</sequence>
<feature type="domain" description="Amidohydrolase 3" evidence="1">
    <location>
        <begin position="68"/>
        <end position="525"/>
    </location>
</feature>
<dbReference type="PANTHER" id="PTHR11647:SF1">
    <property type="entry name" value="COLLAPSIN RESPONSE MEDIATOR PROTEIN"/>
    <property type="match status" value="1"/>
</dbReference>
<dbReference type="InterPro" id="IPR032466">
    <property type="entry name" value="Metal_Hydrolase"/>
</dbReference>
<dbReference type="Gene3D" id="3.20.20.140">
    <property type="entry name" value="Metal-dependent hydrolases"/>
    <property type="match status" value="2"/>
</dbReference>
<dbReference type="InterPro" id="IPR050378">
    <property type="entry name" value="Metallo-dep_Hydrolases_sf"/>
</dbReference>
<organism evidence="2">
    <name type="scientific">Neobacillus citreus</name>
    <dbReference type="NCBI Taxonomy" id="2833578"/>
    <lineage>
        <taxon>Bacteria</taxon>
        <taxon>Bacillati</taxon>
        <taxon>Bacillota</taxon>
        <taxon>Bacilli</taxon>
        <taxon>Bacillales</taxon>
        <taxon>Bacillaceae</taxon>
        <taxon>Neobacillus</taxon>
    </lineage>
</organism>
<protein>
    <submittedName>
        <fullName evidence="2">Amidohydrolase family protein</fullName>
    </submittedName>
</protein>
<dbReference type="InterPro" id="IPR011059">
    <property type="entry name" value="Metal-dep_hydrolase_composite"/>
</dbReference>
<dbReference type="EMBL" id="JAGYPE010000008">
    <property type="protein sequence ID" value="MBS4187268.1"/>
    <property type="molecule type" value="Genomic_DNA"/>
</dbReference>
<evidence type="ECO:0000259" key="1">
    <source>
        <dbReference type="Pfam" id="PF07969"/>
    </source>
</evidence>
<dbReference type="Pfam" id="PF07969">
    <property type="entry name" value="Amidohydro_3"/>
    <property type="match status" value="1"/>
</dbReference>
<dbReference type="SUPFAM" id="SSF51556">
    <property type="entry name" value="Metallo-dependent hydrolases"/>
    <property type="match status" value="1"/>
</dbReference>
<dbReference type="InterPro" id="IPR013108">
    <property type="entry name" value="Amidohydro_3"/>
</dbReference>
<dbReference type="AlphaFoldDB" id="A0A942YE27"/>
<dbReference type="GO" id="GO:0016810">
    <property type="term" value="F:hydrolase activity, acting on carbon-nitrogen (but not peptide) bonds"/>
    <property type="evidence" value="ECO:0007669"/>
    <property type="project" value="InterPro"/>
</dbReference>
<reference evidence="2" key="1">
    <citation type="submission" date="2021-05" db="EMBL/GenBank/DDBJ databases">
        <title>Novel Bacillus species.</title>
        <authorList>
            <person name="Liu G."/>
        </authorList>
    </citation>
    <scope>NUCLEOTIDE SEQUENCE</scope>
    <source>
        <strain evidence="2">FJAT-50051</strain>
    </source>
</reference>
<proteinExistence type="predicted"/>
<evidence type="ECO:0000313" key="2">
    <source>
        <dbReference type="EMBL" id="MBS4187268.1"/>
    </source>
</evidence>
<dbReference type="SUPFAM" id="SSF51338">
    <property type="entry name" value="Composite domain of metallo-dependent hydrolases"/>
    <property type="match status" value="1"/>
</dbReference>
<dbReference type="PANTHER" id="PTHR11647">
    <property type="entry name" value="HYDRANTOINASE/DIHYDROPYRIMIDINASE FAMILY MEMBER"/>
    <property type="match status" value="1"/>
</dbReference>
<gene>
    <name evidence="2" type="ORF">KHB02_38520</name>
</gene>
<name>A0A942YE27_9BACI</name>
<comment type="caution">
    <text evidence="2">The sequence shown here is derived from an EMBL/GenBank/DDBJ whole genome shotgun (WGS) entry which is preliminary data.</text>
</comment>